<feature type="non-terminal residue" evidence="2">
    <location>
        <position position="1"/>
    </location>
</feature>
<dbReference type="EMBL" id="CAJNOK010062827">
    <property type="protein sequence ID" value="CAF1642176.1"/>
    <property type="molecule type" value="Genomic_DNA"/>
</dbReference>
<name>A0A8S2X5B0_9BILA</name>
<gene>
    <name evidence="1" type="ORF">OVA965_LOCUS44344</name>
    <name evidence="2" type="ORF">TMI583_LOCUS47089</name>
</gene>
<organism evidence="2 3">
    <name type="scientific">Didymodactylos carnosus</name>
    <dbReference type="NCBI Taxonomy" id="1234261"/>
    <lineage>
        <taxon>Eukaryota</taxon>
        <taxon>Metazoa</taxon>
        <taxon>Spiralia</taxon>
        <taxon>Gnathifera</taxon>
        <taxon>Rotifera</taxon>
        <taxon>Eurotatoria</taxon>
        <taxon>Bdelloidea</taxon>
        <taxon>Philodinida</taxon>
        <taxon>Philodinidae</taxon>
        <taxon>Didymodactylos</taxon>
    </lineage>
</organism>
<evidence type="ECO:0000313" key="3">
    <source>
        <dbReference type="Proteomes" id="UP000682733"/>
    </source>
</evidence>
<evidence type="ECO:0000313" key="1">
    <source>
        <dbReference type="EMBL" id="CAF1642176.1"/>
    </source>
</evidence>
<dbReference type="EMBL" id="CAJOBA010089857">
    <property type="protein sequence ID" value="CAF4479685.1"/>
    <property type="molecule type" value="Genomic_DNA"/>
</dbReference>
<proteinExistence type="predicted"/>
<evidence type="ECO:0000313" key="2">
    <source>
        <dbReference type="EMBL" id="CAF4479685.1"/>
    </source>
</evidence>
<dbReference type="Proteomes" id="UP000682733">
    <property type="component" value="Unassembled WGS sequence"/>
</dbReference>
<protein>
    <submittedName>
        <fullName evidence="2">Uncharacterized protein</fullName>
    </submittedName>
</protein>
<accession>A0A8S2X5B0</accession>
<dbReference type="AlphaFoldDB" id="A0A8S2X5B0"/>
<dbReference type="Proteomes" id="UP000677228">
    <property type="component" value="Unassembled WGS sequence"/>
</dbReference>
<comment type="caution">
    <text evidence="2">The sequence shown here is derived from an EMBL/GenBank/DDBJ whole genome shotgun (WGS) entry which is preliminary data.</text>
</comment>
<sequence length="162" mass="17738">MVQDGCNLVEKLFPEVYFRKNQRSILHAVTAAGIHKEMVTGSKFLLMKEADLSLTNLGYYNQGSSAGSTARAVLCEAFDGYKRSSKTTGGYGCQIEKSELFLLGGTTGANMTSILFKYAARGICDGCENRFLYAVVKNGIVDYDERQERLSGATKEPHNVPS</sequence>
<reference evidence="2" key="1">
    <citation type="submission" date="2021-02" db="EMBL/GenBank/DDBJ databases">
        <authorList>
            <person name="Nowell W R."/>
        </authorList>
    </citation>
    <scope>NUCLEOTIDE SEQUENCE</scope>
</reference>